<dbReference type="PANTHER" id="PTHR16222:SF24">
    <property type="entry name" value="ADP-RIBOSYLHYDROLASE ARH3"/>
    <property type="match status" value="1"/>
</dbReference>
<evidence type="ECO:0000256" key="1">
    <source>
        <dbReference type="ARBA" id="ARBA00010702"/>
    </source>
</evidence>
<keyword evidence="3" id="KW-0460">Magnesium</keyword>
<keyword evidence="3" id="KW-0479">Metal-binding</keyword>
<evidence type="ECO:0000256" key="2">
    <source>
        <dbReference type="ARBA" id="ARBA00022801"/>
    </source>
</evidence>
<feature type="binding site" evidence="3">
    <location>
        <position position="54"/>
    </location>
    <ligand>
        <name>Mg(2+)</name>
        <dbReference type="ChEBI" id="CHEBI:18420"/>
        <label>1</label>
    </ligand>
</feature>
<comment type="cofactor">
    <cofactor evidence="3">
        <name>Mg(2+)</name>
        <dbReference type="ChEBI" id="CHEBI:18420"/>
    </cofactor>
    <text evidence="3">Binds 2 magnesium ions per subunit.</text>
</comment>
<evidence type="ECO:0000313" key="4">
    <source>
        <dbReference type="EMBL" id="GLZ80825.1"/>
    </source>
</evidence>
<dbReference type="PANTHER" id="PTHR16222">
    <property type="entry name" value="ADP-RIBOSYLGLYCOHYDROLASE"/>
    <property type="match status" value="1"/>
</dbReference>
<dbReference type="Proteomes" id="UP001165079">
    <property type="component" value="Unassembled WGS sequence"/>
</dbReference>
<organism evidence="4 5">
    <name type="scientific">Actinorhabdospora filicis</name>
    <dbReference type="NCBI Taxonomy" id="1785913"/>
    <lineage>
        <taxon>Bacteria</taxon>
        <taxon>Bacillati</taxon>
        <taxon>Actinomycetota</taxon>
        <taxon>Actinomycetes</taxon>
        <taxon>Micromonosporales</taxon>
        <taxon>Micromonosporaceae</taxon>
        <taxon>Actinorhabdospora</taxon>
    </lineage>
</organism>
<dbReference type="GO" id="GO:0046872">
    <property type="term" value="F:metal ion binding"/>
    <property type="evidence" value="ECO:0007669"/>
    <property type="project" value="UniProtKB-KW"/>
</dbReference>
<feature type="binding site" evidence="3">
    <location>
        <position position="55"/>
    </location>
    <ligand>
        <name>Mg(2+)</name>
        <dbReference type="ChEBI" id="CHEBI:18420"/>
        <label>1</label>
    </ligand>
</feature>
<dbReference type="InterPro" id="IPR050792">
    <property type="entry name" value="ADP-ribosylglycohydrolase"/>
</dbReference>
<sequence length="328" mass="35014">MTHSSFWRAVLLGGAVGDALGAPVEFHRRDQIRDMYGELDGLVHHPHRFGAITDDTQMTLFTAEAVIASRRHDGEAFPAALFYSYLRWLATQGRRARLPEGERRLELRGLLWDDDDLHHVRAPGTTCLNALEGGWYGTRERRRNNSKGCGGVMRAAPGGSYEAGVAIGAITHGHPTGYLTAGALAGIIAVLRDGGSLDEGVLDVLARLRSEPHGGETAAALEAAVAYRGDDIEELGAGWIAEEALAMGVWAARRADGDVRRALLASVDHSGDSDSTGSIAGNLLGAMHGEAALPVEWITELEARDLIARVGADLGAPEPAPDDVYPYI</sequence>
<reference evidence="4" key="1">
    <citation type="submission" date="2023-03" db="EMBL/GenBank/DDBJ databases">
        <title>Actinorhabdospora filicis NBRC 111898.</title>
        <authorList>
            <person name="Ichikawa N."/>
            <person name="Sato H."/>
            <person name="Tonouchi N."/>
        </authorList>
    </citation>
    <scope>NUCLEOTIDE SEQUENCE</scope>
    <source>
        <strain evidence="4">NBRC 111898</strain>
    </source>
</reference>
<evidence type="ECO:0000256" key="3">
    <source>
        <dbReference type="PIRSR" id="PIRSR605502-1"/>
    </source>
</evidence>
<proteinExistence type="inferred from homology"/>
<protein>
    <submittedName>
        <fullName evidence="4">ADP-ribosylglycohydrolase</fullName>
    </submittedName>
</protein>
<dbReference type="Gene3D" id="1.10.4080.10">
    <property type="entry name" value="ADP-ribosylation/Crystallin J1"/>
    <property type="match status" value="1"/>
</dbReference>
<feature type="binding site" evidence="3">
    <location>
        <position position="53"/>
    </location>
    <ligand>
        <name>Mg(2+)</name>
        <dbReference type="ChEBI" id="CHEBI:18420"/>
        <label>1</label>
    </ligand>
</feature>
<dbReference type="AlphaFoldDB" id="A0A9W6WDG9"/>
<dbReference type="SUPFAM" id="SSF101478">
    <property type="entry name" value="ADP-ribosylglycohydrolase"/>
    <property type="match status" value="1"/>
</dbReference>
<keyword evidence="5" id="KW-1185">Reference proteome</keyword>
<feature type="binding site" evidence="3">
    <location>
        <position position="274"/>
    </location>
    <ligand>
        <name>Mg(2+)</name>
        <dbReference type="ChEBI" id="CHEBI:18420"/>
        <label>1</label>
    </ligand>
</feature>
<dbReference type="GO" id="GO:0016787">
    <property type="term" value="F:hydrolase activity"/>
    <property type="evidence" value="ECO:0007669"/>
    <property type="project" value="UniProtKB-KW"/>
</dbReference>
<name>A0A9W6WDG9_9ACTN</name>
<comment type="caution">
    <text evidence="4">The sequence shown here is derived from an EMBL/GenBank/DDBJ whole genome shotgun (WGS) entry which is preliminary data.</text>
</comment>
<dbReference type="EMBL" id="BSTX01000004">
    <property type="protein sequence ID" value="GLZ80825.1"/>
    <property type="molecule type" value="Genomic_DNA"/>
</dbReference>
<dbReference type="InterPro" id="IPR005502">
    <property type="entry name" value="Ribosyl_crysJ1"/>
</dbReference>
<comment type="similarity">
    <text evidence="1">Belongs to the ADP-ribosylglycohydrolase family.</text>
</comment>
<keyword evidence="2" id="KW-0378">Hydrolase</keyword>
<feature type="binding site" evidence="3">
    <location>
        <position position="272"/>
    </location>
    <ligand>
        <name>Mg(2+)</name>
        <dbReference type="ChEBI" id="CHEBI:18420"/>
        <label>1</label>
    </ligand>
</feature>
<dbReference type="InterPro" id="IPR036705">
    <property type="entry name" value="Ribosyl_crysJ1_sf"/>
</dbReference>
<gene>
    <name evidence="4" type="ORF">Afil01_56320</name>
</gene>
<evidence type="ECO:0000313" key="5">
    <source>
        <dbReference type="Proteomes" id="UP001165079"/>
    </source>
</evidence>
<accession>A0A9W6WDG9</accession>
<feature type="binding site" evidence="3">
    <location>
        <position position="275"/>
    </location>
    <ligand>
        <name>Mg(2+)</name>
        <dbReference type="ChEBI" id="CHEBI:18420"/>
        <label>1</label>
    </ligand>
</feature>
<dbReference type="RefSeq" id="WP_285666089.1">
    <property type="nucleotide sequence ID" value="NZ_BSTX01000004.1"/>
</dbReference>
<dbReference type="Pfam" id="PF03747">
    <property type="entry name" value="ADP_ribosyl_GH"/>
    <property type="match status" value="1"/>
</dbReference>